<reference evidence="2 3" key="1">
    <citation type="submission" date="2016-09" db="EMBL/GenBank/DDBJ databases">
        <title>Chromobacterium muskegensis sp. nov., an insecticidal bacterium isolated from Sphagnum bogs.</title>
        <authorList>
            <person name="Sparks M.E."/>
            <person name="Blackburn M.B."/>
            <person name="Gundersen-Rindal D.E."/>
            <person name="Mitchell A."/>
            <person name="Farrar R."/>
            <person name="Kuhar D."/>
        </authorList>
    </citation>
    <scope>NUCLEOTIDE SEQUENCE [LARGE SCALE GENOMIC DNA]</scope>
    <source>
        <strain evidence="2 3">14B-1</strain>
    </source>
</reference>
<name>A0ABX3CAK1_9NEIS</name>
<evidence type="ECO:0000313" key="2">
    <source>
        <dbReference type="EMBL" id="OHX19208.1"/>
    </source>
</evidence>
<dbReference type="Pfam" id="PF25271">
    <property type="entry name" value="DUF7868"/>
    <property type="match status" value="1"/>
</dbReference>
<protein>
    <recommendedName>
        <fullName evidence="1">DUF7868 domain-containing protein</fullName>
    </recommendedName>
</protein>
<gene>
    <name evidence="2" type="ORF">BI344_18775</name>
</gene>
<comment type="caution">
    <text evidence="2">The sequence shown here is derived from an EMBL/GenBank/DDBJ whole genome shotgun (WGS) entry which is preliminary data.</text>
</comment>
<dbReference type="Proteomes" id="UP000180280">
    <property type="component" value="Unassembled WGS sequence"/>
</dbReference>
<dbReference type="EMBL" id="MKCT01000041">
    <property type="protein sequence ID" value="OHX19208.1"/>
    <property type="molecule type" value="Genomic_DNA"/>
</dbReference>
<accession>A0ABX3CAK1</accession>
<evidence type="ECO:0000259" key="1">
    <source>
        <dbReference type="Pfam" id="PF25271"/>
    </source>
</evidence>
<dbReference type="InterPro" id="IPR057190">
    <property type="entry name" value="DUF7868"/>
</dbReference>
<proteinExistence type="predicted"/>
<organism evidence="2 3">
    <name type="scientific">Chromobacterium sphagni</name>
    <dbReference type="NCBI Taxonomy" id="1903179"/>
    <lineage>
        <taxon>Bacteria</taxon>
        <taxon>Pseudomonadati</taxon>
        <taxon>Pseudomonadota</taxon>
        <taxon>Betaproteobacteria</taxon>
        <taxon>Neisseriales</taxon>
        <taxon>Chromobacteriaceae</taxon>
        <taxon>Chromobacterium</taxon>
    </lineage>
</organism>
<keyword evidence="3" id="KW-1185">Reference proteome</keyword>
<feature type="domain" description="DUF7868" evidence="1">
    <location>
        <begin position="20"/>
        <end position="140"/>
    </location>
</feature>
<sequence>MSASNTTVSLSIEAPTGPALQAQAAGKARQAYLRLEKITGSGMPVGYEVYLHSPNESDPQQHEELCAGLLPLFGLEKASKPGRGHAGTGLHYVYKVTDLIAKLEHQTGWNPKDLRVTFVPRRQQTRAAEVKIGRVSLYYE</sequence>
<evidence type="ECO:0000313" key="3">
    <source>
        <dbReference type="Proteomes" id="UP000180280"/>
    </source>
</evidence>